<dbReference type="PANTHER" id="PTHR33393:SF13">
    <property type="entry name" value="PGA BIOSYNTHESIS PROTEIN CAPA"/>
    <property type="match status" value="1"/>
</dbReference>
<evidence type="ECO:0000256" key="1">
    <source>
        <dbReference type="ARBA" id="ARBA00005662"/>
    </source>
</evidence>
<dbReference type="SUPFAM" id="SSF56300">
    <property type="entry name" value="Metallo-dependent phosphatases"/>
    <property type="match status" value="1"/>
</dbReference>
<reference evidence="3 4" key="1">
    <citation type="submission" date="2018-07" db="EMBL/GenBank/DDBJ databases">
        <title>Sequencing the genomes of 1000 actinobacteria strains.</title>
        <authorList>
            <person name="Klenk H.-P."/>
        </authorList>
    </citation>
    <scope>NUCLEOTIDE SEQUENCE [LARGE SCALE GENOMIC DNA]</scope>
    <source>
        <strain evidence="3 4">DSM 14442</strain>
    </source>
</reference>
<evidence type="ECO:0000313" key="4">
    <source>
        <dbReference type="Proteomes" id="UP000256727"/>
    </source>
</evidence>
<dbReference type="SMART" id="SM00854">
    <property type="entry name" value="PGA_cap"/>
    <property type="match status" value="1"/>
</dbReference>
<dbReference type="Proteomes" id="UP000256727">
    <property type="component" value="Unassembled WGS sequence"/>
</dbReference>
<name>A0A3D9LF06_9MICC</name>
<dbReference type="AlphaFoldDB" id="A0A3D9LF06"/>
<sequence length="388" mass="40858">MTAAMKTGMSTMTTIMATGDLVLEREDATSLLAAVAPVLAEADVVIGQLEVPHTEATATMSSDVPALPAPPSALDAVAGAGFDVLTLAGNHVYDFGGEGIEDTRRHCRDRGMVTTGAGGDLEEAWQPAVVGHQDRRIAVLSVNCVGPRESWAGSGKAGCAWIEVVTHYEPRGANPGGPPRTYTFAEPGSLAVFSDRVAGQVAAGTDVVVALHQGLVHQPVDIAQYQYEIAHAAIDAGAVAVIAHHAHILKGIEAYRGRPIFHGLGNLATVTHALGGQPGDSPERRAWARERIRLFGFEPDPAMPEYPFHPESRNTAIAVITLGAEGAVGAEVIPCWIDDDARPVPVPRAGGGEAVGRYLQEITREAGLDTVLAWSGDRLTIQLEDHPR</sequence>
<evidence type="ECO:0000313" key="3">
    <source>
        <dbReference type="EMBL" id="REE04835.1"/>
    </source>
</evidence>
<accession>A0A3D9LF06</accession>
<gene>
    <name evidence="3" type="ORF">C8E99_2691</name>
</gene>
<dbReference type="Pfam" id="PF09587">
    <property type="entry name" value="PGA_cap"/>
    <property type="match status" value="1"/>
</dbReference>
<feature type="domain" description="Capsule synthesis protein CapA" evidence="2">
    <location>
        <begin position="14"/>
        <end position="271"/>
    </location>
</feature>
<dbReference type="InterPro" id="IPR019079">
    <property type="entry name" value="Capsule_synth_CapA"/>
</dbReference>
<dbReference type="PANTHER" id="PTHR33393">
    <property type="entry name" value="POLYGLUTAMINE SYNTHESIS ACCESSORY PROTEIN RV0574C-RELATED"/>
    <property type="match status" value="1"/>
</dbReference>
<keyword evidence="4" id="KW-1185">Reference proteome</keyword>
<evidence type="ECO:0000259" key="2">
    <source>
        <dbReference type="SMART" id="SM00854"/>
    </source>
</evidence>
<comment type="caution">
    <text evidence="3">The sequence shown here is derived from an EMBL/GenBank/DDBJ whole genome shotgun (WGS) entry which is preliminary data.</text>
</comment>
<dbReference type="CDD" id="cd07381">
    <property type="entry name" value="MPP_CapA"/>
    <property type="match status" value="1"/>
</dbReference>
<comment type="similarity">
    <text evidence="1">Belongs to the CapA family.</text>
</comment>
<dbReference type="InterPro" id="IPR052169">
    <property type="entry name" value="CW_Biosynth-Accessory"/>
</dbReference>
<protein>
    <submittedName>
        <fullName evidence="3">Poly-gamma-glutamate synthesis protein (Capsule biosynthesis protein)</fullName>
    </submittedName>
</protein>
<dbReference type="EMBL" id="QREH01000001">
    <property type="protein sequence ID" value="REE04835.1"/>
    <property type="molecule type" value="Genomic_DNA"/>
</dbReference>
<organism evidence="3 4">
    <name type="scientific">Citricoccus muralis</name>
    <dbReference type="NCBI Taxonomy" id="169134"/>
    <lineage>
        <taxon>Bacteria</taxon>
        <taxon>Bacillati</taxon>
        <taxon>Actinomycetota</taxon>
        <taxon>Actinomycetes</taxon>
        <taxon>Micrococcales</taxon>
        <taxon>Micrococcaceae</taxon>
        <taxon>Citricoccus</taxon>
    </lineage>
</organism>
<proteinExistence type="inferred from homology"/>
<dbReference type="InterPro" id="IPR029052">
    <property type="entry name" value="Metallo-depent_PP-like"/>
</dbReference>